<evidence type="ECO:0000256" key="7">
    <source>
        <dbReference type="PROSITE-ProRule" id="PRU01091"/>
    </source>
</evidence>
<gene>
    <name evidence="10" type="ordered locus">Spico_0347</name>
</gene>
<proteinExistence type="predicted"/>
<reference evidence="10 11" key="2">
    <citation type="journal article" date="2012" name="Stand. Genomic Sci.">
        <title>Complete genome sequence of the termite hindgut bacterium Spirochaeta coccoides type strain (SPN1(T)), reclassification in the genus Sphaerochaeta as Sphaerochaeta coccoides comb. nov. and emendations of the family Spirochaetaceae and the genus Sphaerochaeta.</title>
        <authorList>
            <person name="Abt B."/>
            <person name="Han C."/>
            <person name="Scheuner C."/>
            <person name="Lu M."/>
            <person name="Lapidus A."/>
            <person name="Nolan M."/>
            <person name="Lucas S."/>
            <person name="Hammon N."/>
            <person name="Deshpande S."/>
            <person name="Cheng J.F."/>
            <person name="Tapia R."/>
            <person name="Goodwin L.A."/>
            <person name="Pitluck S."/>
            <person name="Liolios K."/>
            <person name="Pagani I."/>
            <person name="Ivanova N."/>
            <person name="Mavromatis K."/>
            <person name="Mikhailova N."/>
            <person name="Huntemann M."/>
            <person name="Pati A."/>
            <person name="Chen A."/>
            <person name="Palaniappan K."/>
            <person name="Land M."/>
            <person name="Hauser L."/>
            <person name="Brambilla E.M."/>
            <person name="Rohde M."/>
            <person name="Spring S."/>
            <person name="Gronow S."/>
            <person name="Goker M."/>
            <person name="Woyke T."/>
            <person name="Bristow J."/>
            <person name="Eisen J.A."/>
            <person name="Markowitz V."/>
            <person name="Hugenholtz P."/>
            <person name="Kyrpides N.C."/>
            <person name="Klenk H.P."/>
            <person name="Detter J.C."/>
        </authorList>
    </citation>
    <scope>NUCLEOTIDE SEQUENCE [LARGE SCALE GENOMIC DNA]</scope>
    <source>
        <strain evidence="11">ATCC BAA-1237 / DSM 17374 / SPN1</strain>
    </source>
</reference>
<dbReference type="Pfam" id="PF00486">
    <property type="entry name" value="Trans_reg_C"/>
    <property type="match status" value="1"/>
</dbReference>
<protein>
    <submittedName>
        <fullName evidence="10">Two component transcriptional regulator, winged helix family</fullName>
    </submittedName>
</protein>
<dbReference type="PROSITE" id="PS50110">
    <property type="entry name" value="RESPONSE_REGULATORY"/>
    <property type="match status" value="1"/>
</dbReference>
<keyword evidence="11" id="KW-1185">Reference proteome</keyword>
<dbReference type="SUPFAM" id="SSF46894">
    <property type="entry name" value="C-terminal effector domain of the bipartite response regulators"/>
    <property type="match status" value="1"/>
</dbReference>
<dbReference type="GO" id="GO:0005829">
    <property type="term" value="C:cytosol"/>
    <property type="evidence" value="ECO:0007669"/>
    <property type="project" value="TreeGrafter"/>
</dbReference>
<dbReference type="Gene3D" id="3.40.50.2300">
    <property type="match status" value="1"/>
</dbReference>
<dbReference type="CDD" id="cd00383">
    <property type="entry name" value="trans_reg_C"/>
    <property type="match status" value="1"/>
</dbReference>
<dbReference type="STRING" id="760011.Spico_0347"/>
<dbReference type="CDD" id="cd17574">
    <property type="entry name" value="REC_OmpR"/>
    <property type="match status" value="1"/>
</dbReference>
<dbReference type="GO" id="GO:0006355">
    <property type="term" value="P:regulation of DNA-templated transcription"/>
    <property type="evidence" value="ECO:0007669"/>
    <property type="project" value="InterPro"/>
</dbReference>
<dbReference type="InterPro" id="IPR016032">
    <property type="entry name" value="Sig_transdc_resp-reg_C-effctor"/>
</dbReference>
<keyword evidence="5" id="KW-0804">Transcription</keyword>
<dbReference type="OrthoDB" id="341603at2"/>
<dbReference type="InterPro" id="IPR036388">
    <property type="entry name" value="WH-like_DNA-bd_sf"/>
</dbReference>
<dbReference type="Pfam" id="PF00072">
    <property type="entry name" value="Response_reg"/>
    <property type="match status" value="1"/>
</dbReference>
<feature type="domain" description="OmpR/PhoB-type" evidence="9">
    <location>
        <begin position="132"/>
        <end position="230"/>
    </location>
</feature>
<dbReference type="HOGENOM" id="CLU_000445_30_4_12"/>
<dbReference type="Proteomes" id="UP000007939">
    <property type="component" value="Chromosome"/>
</dbReference>
<sequence>MKIIYIVEDHEAIREGVAKYLRMSGYETKTFGTLAEAKNAFEKMEPDLLIQDVMLPDGDGFTFVRDIRMSSDCPVIFMTARITESDRIFGFELGADDYITKPFSPKEMVLRIEAVFRRVDAASSPVVSSVDVSVWMLDGSVMKMNDTAHQLLIDGSIISLTVAEWKVLGYLARNAGSVVSRDMIIQKCFGYSTDSYRRVVDTHVKNLRTKLGDAREWIETVRRYGYKFIGVPAGCKDGTVEA</sequence>
<dbReference type="GO" id="GO:0000976">
    <property type="term" value="F:transcription cis-regulatory region binding"/>
    <property type="evidence" value="ECO:0007669"/>
    <property type="project" value="TreeGrafter"/>
</dbReference>
<dbReference type="PROSITE" id="PS51755">
    <property type="entry name" value="OMPR_PHOB"/>
    <property type="match status" value="1"/>
</dbReference>
<dbReference type="PANTHER" id="PTHR48111:SF21">
    <property type="entry name" value="DNA-BINDING DUAL MASTER TRANSCRIPTIONAL REGULATOR RPAA"/>
    <property type="match status" value="1"/>
</dbReference>
<keyword evidence="3" id="KW-0805">Transcription regulation</keyword>
<organism evidence="10 11">
    <name type="scientific">Parasphaerochaeta coccoides (strain ATCC BAA-1237 / DSM 17374 / SPN1)</name>
    <name type="common">Sphaerochaeta coccoides</name>
    <dbReference type="NCBI Taxonomy" id="760011"/>
    <lineage>
        <taxon>Bacteria</taxon>
        <taxon>Pseudomonadati</taxon>
        <taxon>Spirochaetota</taxon>
        <taxon>Spirochaetia</taxon>
        <taxon>Spirochaetales</taxon>
        <taxon>Sphaerochaetaceae</taxon>
        <taxon>Parasphaerochaeta</taxon>
    </lineage>
</organism>
<evidence type="ECO:0000256" key="2">
    <source>
        <dbReference type="ARBA" id="ARBA00023012"/>
    </source>
</evidence>
<dbReference type="SMART" id="SM00862">
    <property type="entry name" value="Trans_reg_C"/>
    <property type="match status" value="1"/>
</dbReference>
<dbReference type="GO" id="GO:0032993">
    <property type="term" value="C:protein-DNA complex"/>
    <property type="evidence" value="ECO:0007669"/>
    <property type="project" value="TreeGrafter"/>
</dbReference>
<dbReference type="Gene3D" id="6.10.250.690">
    <property type="match status" value="1"/>
</dbReference>
<evidence type="ECO:0000256" key="4">
    <source>
        <dbReference type="ARBA" id="ARBA00023125"/>
    </source>
</evidence>
<evidence type="ECO:0000256" key="6">
    <source>
        <dbReference type="PROSITE-ProRule" id="PRU00169"/>
    </source>
</evidence>
<dbReference type="RefSeq" id="WP_013738973.1">
    <property type="nucleotide sequence ID" value="NC_015436.1"/>
</dbReference>
<name>F4GHN9_PARC1</name>
<dbReference type="KEGG" id="scc:Spico_0347"/>
<keyword evidence="2" id="KW-0902">Two-component regulatory system</keyword>
<feature type="DNA-binding region" description="OmpR/PhoB-type" evidence="7">
    <location>
        <begin position="132"/>
        <end position="230"/>
    </location>
</feature>
<dbReference type="GO" id="GO:0000156">
    <property type="term" value="F:phosphorelay response regulator activity"/>
    <property type="evidence" value="ECO:0007669"/>
    <property type="project" value="TreeGrafter"/>
</dbReference>
<keyword evidence="4 7" id="KW-0238">DNA-binding</keyword>
<dbReference type="InterPro" id="IPR039420">
    <property type="entry name" value="WalR-like"/>
</dbReference>
<evidence type="ECO:0000256" key="5">
    <source>
        <dbReference type="ARBA" id="ARBA00023163"/>
    </source>
</evidence>
<evidence type="ECO:0000259" key="8">
    <source>
        <dbReference type="PROSITE" id="PS50110"/>
    </source>
</evidence>
<dbReference type="AlphaFoldDB" id="F4GHN9"/>
<evidence type="ECO:0000256" key="1">
    <source>
        <dbReference type="ARBA" id="ARBA00022553"/>
    </source>
</evidence>
<dbReference type="InterPro" id="IPR001867">
    <property type="entry name" value="OmpR/PhoB-type_DNA-bd"/>
</dbReference>
<feature type="domain" description="Response regulatory" evidence="8">
    <location>
        <begin position="3"/>
        <end position="116"/>
    </location>
</feature>
<dbReference type="InterPro" id="IPR001789">
    <property type="entry name" value="Sig_transdc_resp-reg_receiver"/>
</dbReference>
<evidence type="ECO:0000313" key="11">
    <source>
        <dbReference type="Proteomes" id="UP000007939"/>
    </source>
</evidence>
<evidence type="ECO:0000256" key="3">
    <source>
        <dbReference type="ARBA" id="ARBA00023015"/>
    </source>
</evidence>
<accession>F4GHN9</accession>
<dbReference type="Gene3D" id="1.10.10.10">
    <property type="entry name" value="Winged helix-like DNA-binding domain superfamily/Winged helix DNA-binding domain"/>
    <property type="match status" value="1"/>
</dbReference>
<dbReference type="EMBL" id="CP002659">
    <property type="protein sequence ID" value="AEC01577.1"/>
    <property type="molecule type" value="Genomic_DNA"/>
</dbReference>
<evidence type="ECO:0000259" key="9">
    <source>
        <dbReference type="PROSITE" id="PS51755"/>
    </source>
</evidence>
<dbReference type="InterPro" id="IPR011006">
    <property type="entry name" value="CheY-like_superfamily"/>
</dbReference>
<reference evidence="11" key="1">
    <citation type="submission" date="2011-04" db="EMBL/GenBank/DDBJ databases">
        <title>The complete genome of Spirochaeta coccoides DSM 17374.</title>
        <authorList>
            <person name="Lucas S."/>
            <person name="Copeland A."/>
            <person name="Lapidus A."/>
            <person name="Bruce D."/>
            <person name="Goodwin L."/>
            <person name="Pitluck S."/>
            <person name="Peters L."/>
            <person name="Kyrpides N."/>
            <person name="Mavromatis K."/>
            <person name="Pagani I."/>
            <person name="Ivanova N."/>
            <person name="Ovchinnikova G."/>
            <person name="Lu M."/>
            <person name="Detter J.C."/>
            <person name="Tapia R."/>
            <person name="Han C."/>
            <person name="Land M."/>
            <person name="Hauser L."/>
            <person name="Markowitz V."/>
            <person name="Cheng J.-F."/>
            <person name="Hugenholtz P."/>
            <person name="Woyke T."/>
            <person name="Wu D."/>
            <person name="Spring S."/>
            <person name="Schroeder M."/>
            <person name="Brambilla E."/>
            <person name="Klenk H.-P."/>
            <person name="Eisen J.A."/>
        </authorList>
    </citation>
    <scope>NUCLEOTIDE SEQUENCE [LARGE SCALE GENOMIC DNA]</scope>
    <source>
        <strain evidence="11">ATCC BAA-1237 / DSM 17374 / SPN1</strain>
    </source>
</reference>
<feature type="modified residue" description="4-aspartylphosphate" evidence="6">
    <location>
        <position position="52"/>
    </location>
</feature>
<dbReference type="SUPFAM" id="SSF52172">
    <property type="entry name" value="CheY-like"/>
    <property type="match status" value="1"/>
</dbReference>
<dbReference type="eggNOG" id="COG0745">
    <property type="taxonomic scope" value="Bacteria"/>
</dbReference>
<dbReference type="SMART" id="SM00448">
    <property type="entry name" value="REC"/>
    <property type="match status" value="1"/>
</dbReference>
<dbReference type="PANTHER" id="PTHR48111">
    <property type="entry name" value="REGULATOR OF RPOS"/>
    <property type="match status" value="1"/>
</dbReference>
<evidence type="ECO:0000313" key="10">
    <source>
        <dbReference type="EMBL" id="AEC01577.1"/>
    </source>
</evidence>
<keyword evidence="1 6" id="KW-0597">Phosphoprotein</keyword>